<organism evidence="1">
    <name type="scientific">marine metagenome</name>
    <dbReference type="NCBI Taxonomy" id="408172"/>
    <lineage>
        <taxon>unclassified sequences</taxon>
        <taxon>metagenomes</taxon>
        <taxon>ecological metagenomes</taxon>
    </lineage>
</organism>
<proteinExistence type="predicted"/>
<protein>
    <submittedName>
        <fullName evidence="1">Uncharacterized protein</fullName>
    </submittedName>
</protein>
<sequence>VPELFLSVFHQTGENDKICLFIYDDPAK</sequence>
<accession>A0A381Q5Y5</accession>
<gene>
    <name evidence="1" type="ORF">METZ01_LOCUS27605</name>
</gene>
<dbReference type="EMBL" id="UINC01001221">
    <property type="protein sequence ID" value="SUZ74751.1"/>
    <property type="molecule type" value="Genomic_DNA"/>
</dbReference>
<name>A0A381Q5Y5_9ZZZZ</name>
<dbReference type="AlphaFoldDB" id="A0A381Q5Y5"/>
<reference evidence="1" key="1">
    <citation type="submission" date="2018-05" db="EMBL/GenBank/DDBJ databases">
        <authorList>
            <person name="Lanie J.A."/>
            <person name="Ng W.-L."/>
            <person name="Kazmierczak K.M."/>
            <person name="Andrzejewski T.M."/>
            <person name="Davidsen T.M."/>
            <person name="Wayne K.J."/>
            <person name="Tettelin H."/>
            <person name="Glass J.I."/>
            <person name="Rusch D."/>
            <person name="Podicherti R."/>
            <person name="Tsui H.-C.T."/>
            <person name="Winkler M.E."/>
        </authorList>
    </citation>
    <scope>NUCLEOTIDE SEQUENCE</scope>
</reference>
<feature type="non-terminal residue" evidence="1">
    <location>
        <position position="1"/>
    </location>
</feature>
<evidence type="ECO:0000313" key="1">
    <source>
        <dbReference type="EMBL" id="SUZ74751.1"/>
    </source>
</evidence>